<dbReference type="EMBL" id="LR899591">
    <property type="protein sequence ID" value="CAD7240920.1"/>
    <property type="molecule type" value="Genomic_DNA"/>
</dbReference>
<dbReference type="PROSITE" id="PS50216">
    <property type="entry name" value="DHHC"/>
    <property type="match status" value="1"/>
</dbReference>
<evidence type="ECO:0000259" key="8">
    <source>
        <dbReference type="Pfam" id="PF01529"/>
    </source>
</evidence>
<dbReference type="EMBL" id="CAJPEV010000074">
    <property type="protein sequence ID" value="CAG0880124.1"/>
    <property type="molecule type" value="Genomic_DNA"/>
</dbReference>
<reference evidence="9" key="1">
    <citation type="submission" date="2020-11" db="EMBL/GenBank/DDBJ databases">
        <authorList>
            <person name="Tran Van P."/>
        </authorList>
    </citation>
    <scope>NUCLEOTIDE SEQUENCE</scope>
</reference>
<dbReference type="PANTHER" id="PTHR12246">
    <property type="entry name" value="PALMITOYLTRANSFERASE ZDHHC16"/>
    <property type="match status" value="1"/>
</dbReference>
<evidence type="ECO:0000256" key="1">
    <source>
        <dbReference type="ARBA" id="ARBA00004141"/>
    </source>
</evidence>
<evidence type="ECO:0000313" key="10">
    <source>
        <dbReference type="Proteomes" id="UP000677054"/>
    </source>
</evidence>
<evidence type="ECO:0000256" key="5">
    <source>
        <dbReference type="ARBA" id="ARBA00023136"/>
    </source>
</evidence>
<comment type="domain">
    <text evidence="7">The DHHC domain is required for palmitoyltransferase activity.</text>
</comment>
<dbReference type="AlphaFoldDB" id="A0A7R8X751"/>
<keyword evidence="4 7" id="KW-1133">Transmembrane helix</keyword>
<name>A0A7R8X751_9CRUS</name>
<evidence type="ECO:0000256" key="4">
    <source>
        <dbReference type="ARBA" id="ARBA00022989"/>
    </source>
</evidence>
<evidence type="ECO:0000256" key="2">
    <source>
        <dbReference type="ARBA" id="ARBA00022679"/>
    </source>
</evidence>
<organism evidence="9">
    <name type="scientific">Darwinula stevensoni</name>
    <dbReference type="NCBI Taxonomy" id="69355"/>
    <lineage>
        <taxon>Eukaryota</taxon>
        <taxon>Metazoa</taxon>
        <taxon>Ecdysozoa</taxon>
        <taxon>Arthropoda</taxon>
        <taxon>Crustacea</taxon>
        <taxon>Oligostraca</taxon>
        <taxon>Ostracoda</taxon>
        <taxon>Podocopa</taxon>
        <taxon>Podocopida</taxon>
        <taxon>Darwinulocopina</taxon>
        <taxon>Darwinuloidea</taxon>
        <taxon>Darwinulidae</taxon>
        <taxon>Darwinula</taxon>
    </lineage>
</organism>
<dbReference type="EC" id="2.3.1.225" evidence="7"/>
<dbReference type="Pfam" id="PF01529">
    <property type="entry name" value="DHHC"/>
    <property type="match status" value="1"/>
</dbReference>
<keyword evidence="2 7" id="KW-0808">Transferase</keyword>
<comment type="similarity">
    <text evidence="7">Belongs to the DHHC palmitoyltransferase family.</text>
</comment>
<keyword evidence="3 7" id="KW-0812">Transmembrane</keyword>
<evidence type="ECO:0000313" key="9">
    <source>
        <dbReference type="EMBL" id="CAD7240920.1"/>
    </source>
</evidence>
<proteinExistence type="inferred from homology"/>
<keyword evidence="5 7" id="KW-0472">Membrane</keyword>
<protein>
    <recommendedName>
        <fullName evidence="7">Palmitoyltransferase</fullName>
        <ecNumber evidence="7">2.3.1.225</ecNumber>
    </recommendedName>
</protein>
<accession>A0A7R8X751</accession>
<evidence type="ECO:0000256" key="6">
    <source>
        <dbReference type="ARBA" id="ARBA00023315"/>
    </source>
</evidence>
<feature type="transmembrane region" description="Helical" evidence="7">
    <location>
        <begin position="217"/>
        <end position="237"/>
    </location>
</feature>
<dbReference type="GO" id="GO:0019706">
    <property type="term" value="F:protein-cysteine S-palmitoyltransferase activity"/>
    <property type="evidence" value="ECO:0007669"/>
    <property type="project" value="UniProtKB-EC"/>
</dbReference>
<feature type="transmembrane region" description="Helical" evidence="7">
    <location>
        <begin position="35"/>
        <end position="53"/>
    </location>
</feature>
<dbReference type="Proteomes" id="UP000677054">
    <property type="component" value="Unassembled WGS sequence"/>
</dbReference>
<comment type="subcellular location">
    <subcellularLocation>
        <location evidence="1">Membrane</location>
        <topology evidence="1">Multi-pass membrane protein</topology>
    </subcellularLocation>
</comment>
<dbReference type="InterPro" id="IPR001594">
    <property type="entry name" value="Palmitoyltrfase_DHHC"/>
</dbReference>
<feature type="transmembrane region" description="Helical" evidence="7">
    <location>
        <begin position="59"/>
        <end position="81"/>
    </location>
</feature>
<sequence>MHEDLVERIRSANTPIEKDRKHGNMKPRMSQPKSLLALNIICPLLILLIISVLTRYALLIYTTLVDPVVLVLTGFFNFQIFGNWFQILRHRSVLPRGDVSGDMVASISGEAWCSQCHIVQPVRVYHCPLCNRCVARRDHHCFALGVCIGQFNHAHFVYFLGHAALSCCIFAFFAFRYIHTVYDPPAGDYFFPVVLYHYIVDGTADGCQSVVTFLFNFTLHLTVSLSGFCGFNVYLICRNRTQYEFSRGRNVVRPDRSARVFGPYFPLQLLIPVHCPPIKAVNLEKIV</sequence>
<feature type="domain" description="Palmitoyltransferase DHHC" evidence="8">
    <location>
        <begin position="109"/>
        <end position="246"/>
    </location>
</feature>
<keyword evidence="6 7" id="KW-0012">Acyltransferase</keyword>
<dbReference type="GO" id="GO:0016020">
    <property type="term" value="C:membrane"/>
    <property type="evidence" value="ECO:0007669"/>
    <property type="project" value="UniProtKB-SubCell"/>
</dbReference>
<dbReference type="OrthoDB" id="302728at2759"/>
<feature type="transmembrane region" description="Helical" evidence="7">
    <location>
        <begin position="156"/>
        <end position="178"/>
    </location>
</feature>
<dbReference type="InterPro" id="IPR039859">
    <property type="entry name" value="PFA4/ZDH16/20/ERF2-like"/>
</dbReference>
<evidence type="ECO:0000256" key="3">
    <source>
        <dbReference type="ARBA" id="ARBA00022692"/>
    </source>
</evidence>
<keyword evidence="10" id="KW-1185">Reference proteome</keyword>
<evidence type="ECO:0000256" key="7">
    <source>
        <dbReference type="RuleBase" id="RU079119"/>
    </source>
</evidence>
<comment type="catalytic activity">
    <reaction evidence="7">
        <text>L-cysteinyl-[protein] + hexadecanoyl-CoA = S-hexadecanoyl-L-cysteinyl-[protein] + CoA</text>
        <dbReference type="Rhea" id="RHEA:36683"/>
        <dbReference type="Rhea" id="RHEA-COMP:10131"/>
        <dbReference type="Rhea" id="RHEA-COMP:11032"/>
        <dbReference type="ChEBI" id="CHEBI:29950"/>
        <dbReference type="ChEBI" id="CHEBI:57287"/>
        <dbReference type="ChEBI" id="CHEBI:57379"/>
        <dbReference type="ChEBI" id="CHEBI:74151"/>
        <dbReference type="EC" id="2.3.1.225"/>
    </reaction>
</comment>
<gene>
    <name evidence="9" type="ORF">DSTB1V02_LOCUS922</name>
</gene>